<proteinExistence type="predicted"/>
<dbReference type="Proteomes" id="UP001519460">
    <property type="component" value="Unassembled WGS sequence"/>
</dbReference>
<keyword evidence="2" id="KW-1185">Reference proteome</keyword>
<gene>
    <name evidence="1" type="ORF">BaRGS_00001023</name>
</gene>
<accession>A0ABD0M8C2</accession>
<name>A0ABD0M8C2_9CAEN</name>
<comment type="caution">
    <text evidence="1">The sequence shown here is derived from an EMBL/GenBank/DDBJ whole genome shotgun (WGS) entry which is preliminary data.</text>
</comment>
<evidence type="ECO:0000313" key="1">
    <source>
        <dbReference type="EMBL" id="KAK7508058.1"/>
    </source>
</evidence>
<evidence type="ECO:0000313" key="2">
    <source>
        <dbReference type="Proteomes" id="UP001519460"/>
    </source>
</evidence>
<sequence>MGKPLSGLFLSSFCRYSKRKDGVAVNQRKTPAQAVTQSCSSGKQPCEYTSTSIHCHPFVFADRGHPKPGLCLSGSSPVPPARFSTAVRGSEADHWWMPDGRFSTMAHPVTPLCHPWNERRKHGGRVGEERRTDKWLIQRLLLSPN</sequence>
<protein>
    <submittedName>
        <fullName evidence="1">Uncharacterized protein</fullName>
    </submittedName>
</protein>
<reference evidence="1 2" key="1">
    <citation type="journal article" date="2023" name="Sci. Data">
        <title>Genome assembly of the Korean intertidal mud-creeper Batillaria attramentaria.</title>
        <authorList>
            <person name="Patra A.K."/>
            <person name="Ho P.T."/>
            <person name="Jun S."/>
            <person name="Lee S.J."/>
            <person name="Kim Y."/>
            <person name="Won Y.J."/>
        </authorList>
    </citation>
    <scope>NUCLEOTIDE SEQUENCE [LARGE SCALE GENOMIC DNA]</scope>
    <source>
        <strain evidence="1">Wonlab-2016</strain>
    </source>
</reference>
<dbReference type="AlphaFoldDB" id="A0ABD0M8C2"/>
<organism evidence="1 2">
    <name type="scientific">Batillaria attramentaria</name>
    <dbReference type="NCBI Taxonomy" id="370345"/>
    <lineage>
        <taxon>Eukaryota</taxon>
        <taxon>Metazoa</taxon>
        <taxon>Spiralia</taxon>
        <taxon>Lophotrochozoa</taxon>
        <taxon>Mollusca</taxon>
        <taxon>Gastropoda</taxon>
        <taxon>Caenogastropoda</taxon>
        <taxon>Sorbeoconcha</taxon>
        <taxon>Cerithioidea</taxon>
        <taxon>Batillariidae</taxon>
        <taxon>Batillaria</taxon>
    </lineage>
</organism>
<dbReference type="EMBL" id="JACVVK020000003">
    <property type="protein sequence ID" value="KAK7508058.1"/>
    <property type="molecule type" value="Genomic_DNA"/>
</dbReference>